<dbReference type="OrthoDB" id="8479038at2"/>
<evidence type="ECO:0000313" key="1">
    <source>
        <dbReference type="EMBL" id="TRD16672.1"/>
    </source>
</evidence>
<dbReference type="SUPFAM" id="SSF53850">
    <property type="entry name" value="Periplasmic binding protein-like II"/>
    <property type="match status" value="1"/>
</dbReference>
<protein>
    <submittedName>
        <fullName evidence="1">Amino acid ABC transporter substrate-binding protein</fullName>
    </submittedName>
</protein>
<comment type="caution">
    <text evidence="1">The sequence shown here is derived from an EMBL/GenBank/DDBJ whole genome shotgun (WGS) entry which is preliminary data.</text>
</comment>
<dbReference type="EMBL" id="VFSV01000027">
    <property type="protein sequence ID" value="TRD16672.1"/>
    <property type="molecule type" value="Genomic_DNA"/>
</dbReference>
<dbReference type="Proteomes" id="UP000318590">
    <property type="component" value="Unassembled WGS sequence"/>
</dbReference>
<name>A0A547PR96_9RHOB</name>
<dbReference type="AlphaFoldDB" id="A0A547PR96"/>
<evidence type="ECO:0000313" key="2">
    <source>
        <dbReference type="Proteomes" id="UP000318590"/>
    </source>
</evidence>
<reference evidence="1 2" key="1">
    <citation type="submission" date="2019-06" db="EMBL/GenBank/DDBJ databases">
        <title>Paenimaribius caenipelagi gen. nov., sp. nov., isolated from a tidal flat.</title>
        <authorList>
            <person name="Yoon J.-H."/>
        </authorList>
    </citation>
    <scope>NUCLEOTIDE SEQUENCE [LARGE SCALE GENOMIC DNA]</scope>
    <source>
        <strain evidence="1 2">JBTF-M29</strain>
    </source>
</reference>
<gene>
    <name evidence="1" type="ORF">FEV53_13795</name>
</gene>
<dbReference type="RefSeq" id="WP_142835406.1">
    <property type="nucleotide sequence ID" value="NZ_VFSV01000027.1"/>
</dbReference>
<sequence>MGASAQTAAQQETTYVTRLLREDLANYLDMLDGRDPLEIEDLGATASTRMTFEPLVMQVAPVLGGCNCRVVYEPYDVHTPHARTIEQVRAGRELTHGVAGFSDDSRYAEGIWLSEPILDRQDFYVGFYTLEERTDVLAVTDFAEIRNLRFGVTRTWELDRDVIAQYGFREQTADSWPTILRMIAAGRADVVLQPFAASSDDLSFEDVANGARLKPIPGMRLLFGQGRHFIVSQNHPDGAEFLKALNRGIGILRDQGVLRRGMAHAGVIAPQTESFEIFPEF</sequence>
<keyword evidence="2" id="KW-1185">Reference proteome</keyword>
<organism evidence="1 2">
    <name type="scientific">Palleronia caenipelagi</name>
    <dbReference type="NCBI Taxonomy" id="2489174"/>
    <lineage>
        <taxon>Bacteria</taxon>
        <taxon>Pseudomonadati</taxon>
        <taxon>Pseudomonadota</taxon>
        <taxon>Alphaproteobacteria</taxon>
        <taxon>Rhodobacterales</taxon>
        <taxon>Roseobacteraceae</taxon>
        <taxon>Palleronia</taxon>
    </lineage>
</organism>
<proteinExistence type="predicted"/>
<accession>A0A547PR96</accession>